<keyword evidence="1" id="KW-0472">Membrane</keyword>
<protein>
    <submittedName>
        <fullName evidence="2">Uncharacterized protein</fullName>
    </submittedName>
</protein>
<evidence type="ECO:0000256" key="1">
    <source>
        <dbReference type="SAM" id="Phobius"/>
    </source>
</evidence>
<comment type="caution">
    <text evidence="2">The sequence shown here is derived from an EMBL/GenBank/DDBJ whole genome shotgun (WGS) entry which is preliminary data.</text>
</comment>
<organism evidence="2 3">
    <name type="scientific">Candidatus Sungbacteria bacterium RIFCSPLOWO2_01_FULL_47_10</name>
    <dbReference type="NCBI Taxonomy" id="1802276"/>
    <lineage>
        <taxon>Bacteria</taxon>
        <taxon>Candidatus Sungiibacteriota</taxon>
    </lineage>
</organism>
<gene>
    <name evidence="2" type="ORF">A2934_04735</name>
</gene>
<feature type="transmembrane region" description="Helical" evidence="1">
    <location>
        <begin position="35"/>
        <end position="55"/>
    </location>
</feature>
<sequence>MRCAAVILWFASFAALVSAWLSEGGFFWGRSSFQWYWDALVLGVLAIGLKIGILITRFGTSCTMKYHSEEGQKGEPS</sequence>
<name>A0A1G2KYS9_9BACT</name>
<evidence type="ECO:0000313" key="3">
    <source>
        <dbReference type="Proteomes" id="UP000177982"/>
    </source>
</evidence>
<keyword evidence="1" id="KW-0812">Transmembrane</keyword>
<dbReference type="EMBL" id="MHQO01000081">
    <property type="protein sequence ID" value="OHA04384.1"/>
    <property type="molecule type" value="Genomic_DNA"/>
</dbReference>
<dbReference type="AlphaFoldDB" id="A0A1G2KYS9"/>
<accession>A0A1G2KYS9</accession>
<reference evidence="2 3" key="1">
    <citation type="journal article" date="2016" name="Nat. Commun.">
        <title>Thousands of microbial genomes shed light on interconnected biogeochemical processes in an aquifer system.</title>
        <authorList>
            <person name="Anantharaman K."/>
            <person name="Brown C.T."/>
            <person name="Hug L.A."/>
            <person name="Sharon I."/>
            <person name="Castelle C.J."/>
            <person name="Probst A.J."/>
            <person name="Thomas B.C."/>
            <person name="Singh A."/>
            <person name="Wilkins M.J."/>
            <person name="Karaoz U."/>
            <person name="Brodie E.L."/>
            <person name="Williams K.H."/>
            <person name="Hubbard S.S."/>
            <person name="Banfield J.F."/>
        </authorList>
    </citation>
    <scope>NUCLEOTIDE SEQUENCE [LARGE SCALE GENOMIC DNA]</scope>
</reference>
<proteinExistence type="predicted"/>
<evidence type="ECO:0000313" key="2">
    <source>
        <dbReference type="EMBL" id="OHA04384.1"/>
    </source>
</evidence>
<keyword evidence="1" id="KW-1133">Transmembrane helix</keyword>
<dbReference type="Proteomes" id="UP000177982">
    <property type="component" value="Unassembled WGS sequence"/>
</dbReference>